<dbReference type="SUPFAM" id="SSF50156">
    <property type="entry name" value="PDZ domain-like"/>
    <property type="match status" value="1"/>
</dbReference>
<dbReference type="EMBL" id="SIHJ01000001">
    <property type="protein sequence ID" value="TWT38118.1"/>
    <property type="molecule type" value="Genomic_DNA"/>
</dbReference>
<protein>
    <submittedName>
        <fullName evidence="5">Putative serine protease HtrA</fullName>
    </submittedName>
</protein>
<proteinExistence type="inferred from homology"/>
<evidence type="ECO:0000313" key="6">
    <source>
        <dbReference type="Proteomes" id="UP000316714"/>
    </source>
</evidence>
<dbReference type="Pfam" id="PF13180">
    <property type="entry name" value="PDZ_2"/>
    <property type="match status" value="1"/>
</dbReference>
<comment type="caution">
    <text evidence="5">The sequence shown here is derived from an EMBL/GenBank/DDBJ whole genome shotgun (WGS) entry which is preliminary data.</text>
</comment>
<organism evidence="5 6">
    <name type="scientific">Posidoniimonas corsicana</name>
    <dbReference type="NCBI Taxonomy" id="1938618"/>
    <lineage>
        <taxon>Bacteria</taxon>
        <taxon>Pseudomonadati</taxon>
        <taxon>Planctomycetota</taxon>
        <taxon>Planctomycetia</taxon>
        <taxon>Pirellulales</taxon>
        <taxon>Lacipirellulaceae</taxon>
        <taxon>Posidoniimonas</taxon>
    </lineage>
</organism>
<sequence length="395" mass="42446">MHLFRNRSTLTCVLCMLVGAVVGAALMAGLVDLPAMESTAFAQPAAPNQASPYAVAPAGAPADRAPINLTPEELANIRVYEVAQRAVVNITTSTLQADMFFRVQHGKGSGSGSIIDRQGHILTNNHVIEDAQEIQVTLFNGETYDAQLIGADSEYDMAVLKIDAPADRLSPIEMGESDTLRVGQKAYAVGNPFGLEGTLTTGIISSLNRSLPSRVRNRTMTSMIQTDAAMNPGNSGGPLLDTSARMIGMNVAIASKIGQNSGVGFAIPVNRVRRFLPDLIEHGKVVRPDHGIIELAVTPNGLTIARVRPDGPADRAGLRGFRIVRRERRQGAVRYIDTRIDRSYADSIVSIDGTPVRTAQEFLSIVDRCSPGQEVTVTVIREGRRQDVQLRLGAT</sequence>
<dbReference type="PANTHER" id="PTHR43343:SF3">
    <property type="entry name" value="PROTEASE DO-LIKE 8, CHLOROPLASTIC"/>
    <property type="match status" value="1"/>
</dbReference>
<keyword evidence="6" id="KW-1185">Reference proteome</keyword>
<dbReference type="Pfam" id="PF13365">
    <property type="entry name" value="Trypsin_2"/>
    <property type="match status" value="1"/>
</dbReference>
<reference evidence="5 6" key="1">
    <citation type="submission" date="2019-02" db="EMBL/GenBank/DDBJ databases">
        <title>Deep-cultivation of Planctomycetes and their phenomic and genomic characterization uncovers novel biology.</title>
        <authorList>
            <person name="Wiegand S."/>
            <person name="Jogler M."/>
            <person name="Boedeker C."/>
            <person name="Pinto D."/>
            <person name="Vollmers J."/>
            <person name="Rivas-Marin E."/>
            <person name="Kohn T."/>
            <person name="Peeters S.H."/>
            <person name="Heuer A."/>
            <person name="Rast P."/>
            <person name="Oberbeckmann S."/>
            <person name="Bunk B."/>
            <person name="Jeske O."/>
            <person name="Meyerdierks A."/>
            <person name="Storesund J.E."/>
            <person name="Kallscheuer N."/>
            <person name="Luecker S."/>
            <person name="Lage O.M."/>
            <person name="Pohl T."/>
            <person name="Merkel B.J."/>
            <person name="Hornburger P."/>
            <person name="Mueller R.-W."/>
            <person name="Bruemmer F."/>
            <person name="Labrenz M."/>
            <person name="Spormann A.M."/>
            <person name="Op Den Camp H."/>
            <person name="Overmann J."/>
            <person name="Amann R."/>
            <person name="Jetten M.S.M."/>
            <person name="Mascher T."/>
            <person name="Medema M.H."/>
            <person name="Devos D.P."/>
            <person name="Kaster A.-K."/>
            <person name="Ovreas L."/>
            <person name="Rohde M."/>
            <person name="Galperin M.Y."/>
            <person name="Jogler C."/>
        </authorList>
    </citation>
    <scope>NUCLEOTIDE SEQUENCE [LARGE SCALE GENOMIC DNA]</scope>
    <source>
        <strain evidence="5 6">KOR34</strain>
    </source>
</reference>
<comment type="similarity">
    <text evidence="1">Belongs to the peptidase S1C family.</text>
</comment>
<keyword evidence="3" id="KW-0378">Hydrolase</keyword>
<dbReference type="Gene3D" id="2.30.42.10">
    <property type="match status" value="1"/>
</dbReference>
<evidence type="ECO:0000256" key="3">
    <source>
        <dbReference type="ARBA" id="ARBA00022801"/>
    </source>
</evidence>
<dbReference type="AlphaFoldDB" id="A0A5C5VHN5"/>
<name>A0A5C5VHN5_9BACT</name>
<dbReference type="PRINTS" id="PR00834">
    <property type="entry name" value="PROTEASES2C"/>
</dbReference>
<evidence type="ECO:0000256" key="1">
    <source>
        <dbReference type="ARBA" id="ARBA00010541"/>
    </source>
</evidence>
<evidence type="ECO:0000313" key="5">
    <source>
        <dbReference type="EMBL" id="TWT38118.1"/>
    </source>
</evidence>
<dbReference type="InterPro" id="IPR001478">
    <property type="entry name" value="PDZ"/>
</dbReference>
<dbReference type="RefSeq" id="WP_146565407.1">
    <property type="nucleotide sequence ID" value="NZ_SIHJ01000001.1"/>
</dbReference>
<accession>A0A5C5VHN5</accession>
<dbReference type="SUPFAM" id="SSF50494">
    <property type="entry name" value="Trypsin-like serine proteases"/>
    <property type="match status" value="1"/>
</dbReference>
<dbReference type="InterPro" id="IPR009003">
    <property type="entry name" value="Peptidase_S1_PA"/>
</dbReference>
<dbReference type="InterPro" id="IPR051201">
    <property type="entry name" value="Chloro_Bact_Ser_Proteases"/>
</dbReference>
<keyword evidence="2 5" id="KW-0645">Protease</keyword>
<dbReference type="Proteomes" id="UP000316714">
    <property type="component" value="Unassembled WGS sequence"/>
</dbReference>
<dbReference type="PANTHER" id="PTHR43343">
    <property type="entry name" value="PEPTIDASE S12"/>
    <property type="match status" value="1"/>
</dbReference>
<dbReference type="InterPro" id="IPR036034">
    <property type="entry name" value="PDZ_sf"/>
</dbReference>
<dbReference type="InterPro" id="IPR001940">
    <property type="entry name" value="Peptidase_S1C"/>
</dbReference>
<dbReference type="InterPro" id="IPR043504">
    <property type="entry name" value="Peptidase_S1_PA_chymotrypsin"/>
</dbReference>
<dbReference type="GO" id="GO:0006508">
    <property type="term" value="P:proteolysis"/>
    <property type="evidence" value="ECO:0007669"/>
    <property type="project" value="UniProtKB-KW"/>
</dbReference>
<evidence type="ECO:0000256" key="2">
    <source>
        <dbReference type="ARBA" id="ARBA00022670"/>
    </source>
</evidence>
<evidence type="ECO:0000259" key="4">
    <source>
        <dbReference type="Pfam" id="PF13180"/>
    </source>
</evidence>
<dbReference type="GO" id="GO:0004252">
    <property type="term" value="F:serine-type endopeptidase activity"/>
    <property type="evidence" value="ECO:0007669"/>
    <property type="project" value="InterPro"/>
</dbReference>
<gene>
    <name evidence="5" type="primary">htrA_4</name>
    <name evidence="5" type="ORF">KOR34_30860</name>
</gene>
<feature type="domain" description="PDZ" evidence="4">
    <location>
        <begin position="295"/>
        <end position="391"/>
    </location>
</feature>
<dbReference type="Gene3D" id="2.40.10.10">
    <property type="entry name" value="Trypsin-like serine proteases"/>
    <property type="match status" value="2"/>
</dbReference>
<dbReference type="OrthoDB" id="248175at2"/>